<gene>
    <name evidence="1" type="ORF">Asppvi_010372</name>
</gene>
<dbReference type="EMBL" id="BHVY01000008">
    <property type="protein sequence ID" value="GIJ91407.1"/>
    <property type="molecule type" value="Genomic_DNA"/>
</dbReference>
<evidence type="ECO:0008006" key="3">
    <source>
        <dbReference type="Google" id="ProtNLM"/>
    </source>
</evidence>
<name>A0A9P3BHS3_9EURO</name>
<proteinExistence type="predicted"/>
<reference evidence="1 2" key="1">
    <citation type="submission" date="2018-10" db="EMBL/GenBank/DDBJ databases">
        <title>Pan-genome distribution and transcriptional activeness of fungal secondary metabolism genes in Aspergillus section Fumigati.</title>
        <authorList>
            <person name="Takahashi H."/>
            <person name="Umemura M."/>
            <person name="Ninomiya A."/>
            <person name="Kusuya Y."/>
            <person name="Urayama S."/>
            <person name="Shimizu M."/>
            <person name="Watanabe A."/>
            <person name="Kamei K."/>
            <person name="Yaguchi T."/>
            <person name="Hagiwara D."/>
        </authorList>
    </citation>
    <scope>NUCLEOTIDE SEQUENCE [LARGE SCALE GENOMIC DNA]</scope>
    <source>
        <strain evidence="1 2">IFM 55266</strain>
    </source>
</reference>
<keyword evidence="2" id="KW-1185">Reference proteome</keyword>
<evidence type="ECO:0000313" key="2">
    <source>
        <dbReference type="Proteomes" id="UP001043456"/>
    </source>
</evidence>
<dbReference type="GeneID" id="67008982"/>
<dbReference type="PANTHER" id="PTHR21310">
    <property type="entry name" value="AMINOGLYCOSIDE PHOSPHOTRANSFERASE-RELATED-RELATED"/>
    <property type="match status" value="1"/>
</dbReference>
<organism evidence="1 2">
    <name type="scientific">Aspergillus pseudoviridinutans</name>
    <dbReference type="NCBI Taxonomy" id="1517512"/>
    <lineage>
        <taxon>Eukaryota</taxon>
        <taxon>Fungi</taxon>
        <taxon>Dikarya</taxon>
        <taxon>Ascomycota</taxon>
        <taxon>Pezizomycotina</taxon>
        <taxon>Eurotiomycetes</taxon>
        <taxon>Eurotiomycetidae</taxon>
        <taxon>Eurotiales</taxon>
        <taxon>Aspergillaceae</taxon>
        <taxon>Aspergillus</taxon>
        <taxon>Aspergillus subgen. Fumigati</taxon>
    </lineage>
</organism>
<dbReference type="AlphaFoldDB" id="A0A9P3BHS3"/>
<dbReference type="Gene3D" id="3.30.200.20">
    <property type="entry name" value="Phosphorylase Kinase, domain 1"/>
    <property type="match status" value="1"/>
</dbReference>
<sequence>MSHPILAEKCMDFDDVAWEQSDKRFDTWKREKLLKRENLIAVGHLIDKWRGGVPDTLLTPGRGAFNVWVRLKFVDGGSAVMRIPCYGRSMFPEEKIQREVSVMQFLEFHTSIPVSHILHYGMTKESPDELGPFIIMEYIEHEYDLVDALNTPGIPDDGRPILDPQISEERLMFAYGQMADIMLQLSKHTFTEIGSVARANEDDDFDDLWVAKHRPLTLNMNELVQVGNFPPHLLPDGPFPTSSSYYQALADMHMAHLVTQRNDAVDSAEDCRAKCIARFLFRKLAREGRFCKYNDRGPFKLFCDDFRPANVLTNAEFKVVGAIDWEYTYAAPLEFAYSAPFWLLLELPEYWPEGLDDWTNVYETRLETFLRVLEEREKVAIERGLLSEEHRLSTYMRDSWESGDFWVNYAARRSWAFDMIYWAKIDRRFFGDGNLDDRLQSLTAEERQEIEDIVQKKMKEKEERKLTDWTLDSQPC</sequence>
<protein>
    <recommendedName>
        <fullName evidence="3">Aminoglycoside phosphotransferase domain-containing protein</fullName>
    </recommendedName>
</protein>
<dbReference type="InterPro" id="IPR051678">
    <property type="entry name" value="AGP_Transferase"/>
</dbReference>
<evidence type="ECO:0000313" key="1">
    <source>
        <dbReference type="EMBL" id="GIJ91407.1"/>
    </source>
</evidence>
<dbReference type="PANTHER" id="PTHR21310:SF37">
    <property type="entry name" value="AMINOGLYCOSIDE PHOSPHOTRANSFERASE DOMAIN-CONTAINING PROTEIN"/>
    <property type="match status" value="1"/>
</dbReference>
<comment type="caution">
    <text evidence="1">The sequence shown here is derived from an EMBL/GenBank/DDBJ whole genome shotgun (WGS) entry which is preliminary data.</text>
</comment>
<accession>A0A9P3BHS3</accession>
<dbReference type="Proteomes" id="UP001043456">
    <property type="component" value="Unassembled WGS sequence"/>
</dbReference>
<dbReference type="OrthoDB" id="5412996at2759"/>
<dbReference type="RefSeq" id="XP_043162153.1">
    <property type="nucleotide sequence ID" value="XM_043306218.1"/>
</dbReference>
<dbReference type="InterPro" id="IPR011009">
    <property type="entry name" value="Kinase-like_dom_sf"/>
</dbReference>
<dbReference type="SUPFAM" id="SSF56112">
    <property type="entry name" value="Protein kinase-like (PK-like)"/>
    <property type="match status" value="1"/>
</dbReference>